<evidence type="ECO:0000256" key="5">
    <source>
        <dbReference type="SAM" id="SignalP"/>
    </source>
</evidence>
<feature type="signal peptide" evidence="5">
    <location>
        <begin position="1"/>
        <end position="20"/>
    </location>
</feature>
<dbReference type="SUPFAM" id="SSF55068">
    <property type="entry name" value="Peptide methionine sulfoxide reductase"/>
    <property type="match status" value="1"/>
</dbReference>
<comment type="caution">
    <text evidence="7">The sequence shown here is derived from an EMBL/GenBank/DDBJ whole genome shotgun (WGS) entry which is preliminary data.</text>
</comment>
<evidence type="ECO:0000313" key="7">
    <source>
        <dbReference type="EMBL" id="RFZ90637.1"/>
    </source>
</evidence>
<dbReference type="InterPro" id="IPR036509">
    <property type="entry name" value="Met_Sox_Rdtase_MsrA_sf"/>
</dbReference>
<dbReference type="EC" id="1.8.4.11" evidence="4"/>
<proteinExistence type="inferred from homology"/>
<dbReference type="GO" id="GO:0008113">
    <property type="term" value="F:peptide-methionine (S)-S-oxide reductase activity"/>
    <property type="evidence" value="ECO:0007669"/>
    <property type="project" value="UniProtKB-UniRule"/>
</dbReference>
<keyword evidence="8" id="KW-1185">Reference proteome</keyword>
<keyword evidence="1 4" id="KW-0560">Oxidoreductase</keyword>
<accession>A0A372NPS6</accession>
<comment type="similarity">
    <text evidence="4">Belongs to the MsrA Met sulfoxide reductase family.</text>
</comment>
<dbReference type="NCBIfam" id="TIGR00401">
    <property type="entry name" value="msrA"/>
    <property type="match status" value="1"/>
</dbReference>
<dbReference type="GO" id="GO:0033744">
    <property type="term" value="F:L-methionine:thioredoxin-disulfide S-oxidoreductase activity"/>
    <property type="evidence" value="ECO:0007669"/>
    <property type="project" value="RHEA"/>
</dbReference>
<dbReference type="EMBL" id="QWDC01000003">
    <property type="protein sequence ID" value="RFZ90637.1"/>
    <property type="molecule type" value="Genomic_DNA"/>
</dbReference>
<dbReference type="AlphaFoldDB" id="A0A372NPS6"/>
<feature type="domain" description="Peptide methionine sulphoxide reductase MsrA" evidence="6">
    <location>
        <begin position="35"/>
        <end position="188"/>
    </location>
</feature>
<dbReference type="Proteomes" id="UP000264217">
    <property type="component" value="Unassembled WGS sequence"/>
</dbReference>
<feature type="chain" id="PRO_5016679329" description="Peptide methionine sulfoxide reductase MsrA" evidence="5">
    <location>
        <begin position="21"/>
        <end position="208"/>
    </location>
</feature>
<evidence type="ECO:0000256" key="1">
    <source>
        <dbReference type="ARBA" id="ARBA00023002"/>
    </source>
</evidence>
<organism evidence="7 8">
    <name type="scientific">Mucilaginibacter conchicola</name>
    <dbReference type="NCBI Taxonomy" id="2303333"/>
    <lineage>
        <taxon>Bacteria</taxon>
        <taxon>Pseudomonadati</taxon>
        <taxon>Bacteroidota</taxon>
        <taxon>Sphingobacteriia</taxon>
        <taxon>Sphingobacteriales</taxon>
        <taxon>Sphingobacteriaceae</taxon>
        <taxon>Mucilaginibacter</taxon>
    </lineage>
</organism>
<dbReference type="Gene3D" id="3.30.1060.10">
    <property type="entry name" value="Peptide methionine sulphoxide reductase MsrA"/>
    <property type="match status" value="1"/>
</dbReference>
<evidence type="ECO:0000313" key="8">
    <source>
        <dbReference type="Proteomes" id="UP000264217"/>
    </source>
</evidence>
<keyword evidence="5" id="KW-0732">Signal</keyword>
<evidence type="ECO:0000256" key="2">
    <source>
        <dbReference type="ARBA" id="ARBA00047806"/>
    </source>
</evidence>
<sequence>MLKKSALFILTILFAASAFAGNKPNAPVAAAKLDTATFATGCFWCTEAKFQQLKGVKSVTSGFSGGKVAHPTYEQVCTGTTGHAEACNIVYDPAVISYDELLEAFFVAHDPTQLNRQGNDVGTQYRSAIFYHNAAQKQKADYYIAKLNAAKAYKSNIVTQVAPFKVFYKAEDYHQNYFNQNGSQPYCKYVIQPELEKFKKVFKNKLKS</sequence>
<dbReference type="Pfam" id="PF01625">
    <property type="entry name" value="PMSR"/>
    <property type="match status" value="1"/>
</dbReference>
<evidence type="ECO:0000256" key="4">
    <source>
        <dbReference type="HAMAP-Rule" id="MF_01401"/>
    </source>
</evidence>
<comment type="function">
    <text evidence="4">Has an important function as a repair enzyme for proteins that have been inactivated by oxidation. Catalyzes the reversible oxidation-reduction of methionine sulfoxide in proteins to methionine.</text>
</comment>
<gene>
    <name evidence="4 7" type="primary">msrA</name>
    <name evidence="7" type="ORF">D0C36_16875</name>
</gene>
<comment type="catalytic activity">
    <reaction evidence="3 4">
        <text>[thioredoxin]-disulfide + L-methionine + H2O = L-methionine (S)-S-oxide + [thioredoxin]-dithiol</text>
        <dbReference type="Rhea" id="RHEA:19993"/>
        <dbReference type="Rhea" id="RHEA-COMP:10698"/>
        <dbReference type="Rhea" id="RHEA-COMP:10700"/>
        <dbReference type="ChEBI" id="CHEBI:15377"/>
        <dbReference type="ChEBI" id="CHEBI:29950"/>
        <dbReference type="ChEBI" id="CHEBI:50058"/>
        <dbReference type="ChEBI" id="CHEBI:57844"/>
        <dbReference type="ChEBI" id="CHEBI:58772"/>
        <dbReference type="EC" id="1.8.4.11"/>
    </reaction>
</comment>
<dbReference type="PANTHER" id="PTHR43774">
    <property type="entry name" value="PEPTIDE METHIONINE SULFOXIDE REDUCTASE"/>
    <property type="match status" value="1"/>
</dbReference>
<reference evidence="7 8" key="1">
    <citation type="submission" date="2018-08" db="EMBL/GenBank/DDBJ databases">
        <title>Mucilaginibacter sp. MYSH2.</title>
        <authorList>
            <person name="Seo T."/>
        </authorList>
    </citation>
    <scope>NUCLEOTIDE SEQUENCE [LARGE SCALE GENOMIC DNA]</scope>
    <source>
        <strain evidence="7 8">MYSH2</strain>
    </source>
</reference>
<feature type="active site" evidence="4">
    <location>
        <position position="42"/>
    </location>
</feature>
<protein>
    <recommendedName>
        <fullName evidence="4">Peptide methionine sulfoxide reductase MsrA</fullName>
        <shortName evidence="4">Protein-methionine-S-oxide reductase</shortName>
        <ecNumber evidence="4">1.8.4.11</ecNumber>
    </recommendedName>
    <alternativeName>
        <fullName evidence="4">Peptide-methionine (S)-S-oxide reductase</fullName>
        <shortName evidence="4">Peptide Met(O) reductase</shortName>
    </alternativeName>
</protein>
<dbReference type="InterPro" id="IPR002569">
    <property type="entry name" value="Met_Sox_Rdtase_MsrA_dom"/>
</dbReference>
<dbReference type="OrthoDB" id="4174719at2"/>
<dbReference type="HAMAP" id="MF_01401">
    <property type="entry name" value="MsrA"/>
    <property type="match status" value="1"/>
</dbReference>
<name>A0A372NPS6_9SPHI</name>
<evidence type="ECO:0000259" key="6">
    <source>
        <dbReference type="Pfam" id="PF01625"/>
    </source>
</evidence>
<dbReference type="RefSeq" id="WP_117392843.1">
    <property type="nucleotide sequence ID" value="NZ_QWDC01000003.1"/>
</dbReference>
<evidence type="ECO:0000256" key="3">
    <source>
        <dbReference type="ARBA" id="ARBA00048782"/>
    </source>
</evidence>
<comment type="catalytic activity">
    <reaction evidence="2 4">
        <text>L-methionyl-[protein] + [thioredoxin]-disulfide + H2O = L-methionyl-(S)-S-oxide-[protein] + [thioredoxin]-dithiol</text>
        <dbReference type="Rhea" id="RHEA:14217"/>
        <dbReference type="Rhea" id="RHEA-COMP:10698"/>
        <dbReference type="Rhea" id="RHEA-COMP:10700"/>
        <dbReference type="Rhea" id="RHEA-COMP:12313"/>
        <dbReference type="Rhea" id="RHEA-COMP:12315"/>
        <dbReference type="ChEBI" id="CHEBI:15377"/>
        <dbReference type="ChEBI" id="CHEBI:16044"/>
        <dbReference type="ChEBI" id="CHEBI:29950"/>
        <dbReference type="ChEBI" id="CHEBI:44120"/>
        <dbReference type="ChEBI" id="CHEBI:50058"/>
        <dbReference type="EC" id="1.8.4.11"/>
    </reaction>
</comment>
<dbReference type="PANTHER" id="PTHR43774:SF1">
    <property type="entry name" value="PEPTIDE METHIONINE SULFOXIDE REDUCTASE MSRA 2"/>
    <property type="match status" value="1"/>
</dbReference>